<keyword evidence="1" id="KW-0812">Transmembrane</keyword>
<dbReference type="PANTHER" id="PTHR36433">
    <property type="entry name" value="HYPOTHETICAL CYTOSOLIC PROTEIN"/>
    <property type="match status" value="1"/>
</dbReference>
<keyword evidence="1" id="KW-1133">Transmembrane helix</keyword>
<accession>A0A7W1YFR3</accession>
<dbReference type="Pfam" id="PF06486">
    <property type="entry name" value="DUF1093"/>
    <property type="match status" value="1"/>
</dbReference>
<dbReference type="RefSeq" id="WP_181676190.1">
    <property type="nucleotide sequence ID" value="NZ_JABJVM010000005.1"/>
</dbReference>
<organism evidence="2 3">
    <name type="scientific">Listeria rustica</name>
    <dbReference type="NCBI Taxonomy" id="2713503"/>
    <lineage>
        <taxon>Bacteria</taxon>
        <taxon>Bacillati</taxon>
        <taxon>Bacillota</taxon>
        <taxon>Bacilli</taxon>
        <taxon>Bacillales</taxon>
        <taxon>Listeriaceae</taxon>
        <taxon>Listeria</taxon>
    </lineage>
</organism>
<reference evidence="2 3" key="1">
    <citation type="submission" date="2020-08" db="EMBL/GenBank/DDBJ databases">
        <title>Listeria ohnekaius sp. nov. and Listeria portnoyii sp. nov. isolated from non-agricultural and natural environments.</title>
        <authorList>
            <person name="Weller D."/>
            <person name="Belias A.M."/>
            <person name="Liao J."/>
            <person name="Guo S."/>
            <person name="Orsi R.H."/>
            <person name="Wiedmann M."/>
        </authorList>
    </citation>
    <scope>NUCLEOTIDE SEQUENCE [LARGE SCALE GENOMIC DNA]</scope>
    <source>
        <strain evidence="2 3">FSL W9-0585</strain>
    </source>
</reference>
<proteinExistence type="predicted"/>
<keyword evidence="1" id="KW-0472">Membrane</keyword>
<sequence length="119" mass="13313">MKKLMIALIVIVIIIGGGLLAMRFINFNRIGADTYYVKIETDGKKTSGQASDGSTYTDYNYDFTGYNEDGKEKQVELTAQKNLRKGAYLEVFVKDDKGVTSYQEVKQADIPKKAAEKLN</sequence>
<dbReference type="PANTHER" id="PTHR36433:SF2">
    <property type="entry name" value="YXEA FAMILY PROTEIN"/>
    <property type="match status" value="1"/>
</dbReference>
<evidence type="ECO:0000313" key="3">
    <source>
        <dbReference type="Proteomes" id="UP000548787"/>
    </source>
</evidence>
<feature type="transmembrane region" description="Helical" evidence="1">
    <location>
        <begin position="6"/>
        <end position="25"/>
    </location>
</feature>
<comment type="caution">
    <text evidence="2">The sequence shown here is derived from an EMBL/GenBank/DDBJ whole genome shotgun (WGS) entry which is preliminary data.</text>
</comment>
<protein>
    <submittedName>
        <fullName evidence="2">YxeA family protein</fullName>
    </submittedName>
</protein>
<gene>
    <name evidence="2" type="ORF">HPK16_06465</name>
</gene>
<dbReference type="InterPro" id="IPR036166">
    <property type="entry name" value="YxeA-like_sf"/>
</dbReference>
<dbReference type="SUPFAM" id="SSF159121">
    <property type="entry name" value="BC4932-like"/>
    <property type="match status" value="1"/>
</dbReference>
<evidence type="ECO:0000256" key="1">
    <source>
        <dbReference type="SAM" id="Phobius"/>
    </source>
</evidence>
<dbReference type="Proteomes" id="UP000548787">
    <property type="component" value="Unassembled WGS sequence"/>
</dbReference>
<dbReference type="AlphaFoldDB" id="A0A7W1YFR3"/>
<evidence type="ECO:0000313" key="2">
    <source>
        <dbReference type="EMBL" id="MBA3925980.1"/>
    </source>
</evidence>
<keyword evidence="3" id="KW-1185">Reference proteome</keyword>
<dbReference type="InterPro" id="IPR006542">
    <property type="entry name" value="DUF1093"/>
</dbReference>
<dbReference type="NCBIfam" id="TIGR01655">
    <property type="entry name" value="yxeA_fam"/>
    <property type="match status" value="1"/>
</dbReference>
<dbReference type="EMBL" id="JABJVM010000005">
    <property type="protein sequence ID" value="MBA3925980.1"/>
    <property type="molecule type" value="Genomic_DNA"/>
</dbReference>
<name>A0A7W1YFR3_9LIST</name>
<dbReference type="Gene3D" id="2.40.50.480">
    <property type="match status" value="1"/>
</dbReference>